<organism evidence="2 3">
    <name type="scientific">Nelumbo nucifera</name>
    <name type="common">Sacred lotus</name>
    <dbReference type="NCBI Taxonomy" id="4432"/>
    <lineage>
        <taxon>Eukaryota</taxon>
        <taxon>Viridiplantae</taxon>
        <taxon>Streptophyta</taxon>
        <taxon>Embryophyta</taxon>
        <taxon>Tracheophyta</taxon>
        <taxon>Spermatophyta</taxon>
        <taxon>Magnoliopsida</taxon>
        <taxon>Proteales</taxon>
        <taxon>Nelumbonaceae</taxon>
        <taxon>Nelumbo</taxon>
    </lineage>
</organism>
<dbReference type="InterPro" id="IPR009880">
    <property type="entry name" value="Glyoxal_oxidase_N"/>
</dbReference>
<dbReference type="EMBL" id="DUZY01000001">
    <property type="protein sequence ID" value="DAD22639.1"/>
    <property type="molecule type" value="Genomic_DNA"/>
</dbReference>
<accession>A0A822XU63</accession>
<comment type="caution">
    <text evidence="2">The sequence shown here is derived from an EMBL/GenBank/DDBJ whole genome shotgun (WGS) entry which is preliminary data.</text>
</comment>
<gene>
    <name evidence="2" type="ORF">HUJ06_024102</name>
</gene>
<proteinExistence type="predicted"/>
<feature type="domain" description="Glyoxal oxidase N-terminal" evidence="1">
    <location>
        <begin position="59"/>
        <end position="129"/>
    </location>
</feature>
<evidence type="ECO:0000313" key="3">
    <source>
        <dbReference type="Proteomes" id="UP000607653"/>
    </source>
</evidence>
<reference evidence="2 3" key="1">
    <citation type="journal article" date="2020" name="Mol. Biol. Evol.">
        <title>Distinct Expression and Methylation Patterns for Genes with Different Fates following a Single Whole-Genome Duplication in Flowering Plants.</title>
        <authorList>
            <person name="Shi T."/>
            <person name="Rahmani R.S."/>
            <person name="Gugger P.F."/>
            <person name="Wang M."/>
            <person name="Li H."/>
            <person name="Zhang Y."/>
            <person name="Li Z."/>
            <person name="Wang Q."/>
            <person name="Van de Peer Y."/>
            <person name="Marchal K."/>
            <person name="Chen J."/>
        </authorList>
    </citation>
    <scope>NUCLEOTIDE SEQUENCE [LARGE SCALE GENOMIC DNA]</scope>
    <source>
        <tissue evidence="2">Leaf</tissue>
    </source>
</reference>
<keyword evidence="3" id="KW-1185">Reference proteome</keyword>
<dbReference type="Proteomes" id="UP000607653">
    <property type="component" value="Unassembled WGS sequence"/>
</dbReference>
<name>A0A822XU63_NELNU</name>
<dbReference type="AlphaFoldDB" id="A0A822XU63"/>
<evidence type="ECO:0000259" key="1">
    <source>
        <dbReference type="Pfam" id="PF07250"/>
    </source>
</evidence>
<dbReference type="Pfam" id="PF07250">
    <property type="entry name" value="Glyoxal_oxid_N"/>
    <property type="match status" value="1"/>
</dbReference>
<protein>
    <recommendedName>
        <fullName evidence="1">Glyoxal oxidase N-terminal domain-containing protein</fullName>
    </recommendedName>
</protein>
<evidence type="ECO:0000313" key="2">
    <source>
        <dbReference type="EMBL" id="DAD22639.1"/>
    </source>
</evidence>
<sequence length="141" mass="15173">MSNFFASPIEVKILLLVIISLFSISFVLCFIPPSLASLLLCRASKLVVEAASPVSLLLHRYFVVSSLLSRNYPSTSSSVLFSLKMATNKSLPYAEVLVYGGVPSDLNHKDYNGIFIPASKTCSHLIITAGTKMGDGGNVTE</sequence>